<organism evidence="1 2">
    <name type="scientific">Eikenella corrodens</name>
    <dbReference type="NCBI Taxonomy" id="539"/>
    <lineage>
        <taxon>Bacteria</taxon>
        <taxon>Pseudomonadati</taxon>
        <taxon>Pseudomonadota</taxon>
        <taxon>Betaproteobacteria</taxon>
        <taxon>Neisseriales</taxon>
        <taxon>Neisseriaceae</taxon>
        <taxon>Eikenella</taxon>
    </lineage>
</organism>
<sequence length="149" mass="17041">MAELNDHIYEQITALCEQGDELTDAEHYAEAIERFWQAWDLLPEPQTKWEAATWILAAVGDTEFLRGSHEAAREALSHAMHCPDAIGNPFLHLRLGQAQFELGNHERAADELIRAYALGEEEMWAGEDPKYLDFLATVCEDIENYSRKH</sequence>
<evidence type="ECO:0000313" key="1">
    <source>
        <dbReference type="EMBL" id="OAM17080.1"/>
    </source>
</evidence>
<dbReference type="EMBL" id="LXSF01000003">
    <property type="protein sequence ID" value="OAM17080.1"/>
    <property type="molecule type" value="Genomic_DNA"/>
</dbReference>
<dbReference type="Proteomes" id="UP000078003">
    <property type="component" value="Unassembled WGS sequence"/>
</dbReference>
<name>A0A1A9REV7_EIKCO</name>
<protein>
    <recommendedName>
        <fullName evidence="3">Tetratricopeptide repeat protein</fullName>
    </recommendedName>
</protein>
<accession>A0A1A9REV7</accession>
<reference evidence="2" key="1">
    <citation type="submission" date="2016-05" db="EMBL/GenBank/DDBJ databases">
        <title>Draft genome of Corynebacterium afermentans subsp. afermentans LCDC 88199T.</title>
        <authorList>
            <person name="Bernier A.-M."/>
            <person name="Bernard K."/>
        </authorList>
    </citation>
    <scope>NUCLEOTIDE SEQUENCE [LARGE SCALE GENOMIC DNA]</scope>
    <source>
        <strain evidence="2">NML01-0328</strain>
    </source>
</reference>
<dbReference type="Gene3D" id="1.25.40.10">
    <property type="entry name" value="Tetratricopeptide repeat domain"/>
    <property type="match status" value="1"/>
</dbReference>
<proteinExistence type="predicted"/>
<dbReference type="InterPro" id="IPR011990">
    <property type="entry name" value="TPR-like_helical_dom_sf"/>
</dbReference>
<dbReference type="RefSeq" id="WP_064084514.1">
    <property type="nucleotide sequence ID" value="NZ_LXSF01000003.1"/>
</dbReference>
<evidence type="ECO:0008006" key="3">
    <source>
        <dbReference type="Google" id="ProtNLM"/>
    </source>
</evidence>
<dbReference type="AlphaFoldDB" id="A0A1A9REV7"/>
<dbReference type="SUPFAM" id="SSF48452">
    <property type="entry name" value="TPR-like"/>
    <property type="match status" value="1"/>
</dbReference>
<comment type="caution">
    <text evidence="1">The sequence shown here is derived from an EMBL/GenBank/DDBJ whole genome shotgun (WGS) entry which is preliminary data.</text>
</comment>
<evidence type="ECO:0000313" key="2">
    <source>
        <dbReference type="Proteomes" id="UP000078003"/>
    </source>
</evidence>
<gene>
    <name evidence="1" type="ORF">A7P85_04800</name>
</gene>